<reference evidence="2 3" key="1">
    <citation type="journal article" date="2019" name="Int. J. Syst. Evol. Microbiol.">
        <title>The Global Catalogue of Microorganisms (GCM) 10K type strain sequencing project: providing services to taxonomists for standard genome sequencing and annotation.</title>
        <authorList>
            <consortium name="The Broad Institute Genomics Platform"/>
            <consortium name="The Broad Institute Genome Sequencing Center for Infectious Disease"/>
            <person name="Wu L."/>
            <person name="Ma J."/>
        </authorList>
    </citation>
    <scope>NUCLEOTIDE SEQUENCE [LARGE SCALE GENOMIC DNA]</scope>
    <source>
        <strain evidence="2 3">JCM 11269</strain>
    </source>
</reference>
<dbReference type="Proteomes" id="UP001501072">
    <property type="component" value="Unassembled WGS sequence"/>
</dbReference>
<organism evidence="2 3">
    <name type="scientific">Streptomyces thermogriseus</name>
    <dbReference type="NCBI Taxonomy" id="75292"/>
    <lineage>
        <taxon>Bacteria</taxon>
        <taxon>Bacillati</taxon>
        <taxon>Actinomycetota</taxon>
        <taxon>Actinomycetes</taxon>
        <taxon>Kitasatosporales</taxon>
        <taxon>Streptomycetaceae</taxon>
        <taxon>Streptomyces</taxon>
    </lineage>
</organism>
<protein>
    <submittedName>
        <fullName evidence="2">Uncharacterized protein</fullName>
    </submittedName>
</protein>
<comment type="caution">
    <text evidence="2">The sequence shown here is derived from an EMBL/GenBank/DDBJ whole genome shotgun (WGS) entry which is preliminary data.</text>
</comment>
<dbReference type="EMBL" id="BAAAHU010000032">
    <property type="protein sequence ID" value="GAA1011553.1"/>
    <property type="molecule type" value="Genomic_DNA"/>
</dbReference>
<gene>
    <name evidence="2" type="ORF">GCM10009564_32780</name>
</gene>
<accession>A0ABN1T0R8</accession>
<proteinExistence type="predicted"/>
<evidence type="ECO:0000313" key="2">
    <source>
        <dbReference type="EMBL" id="GAA1011553.1"/>
    </source>
</evidence>
<feature type="coiled-coil region" evidence="1">
    <location>
        <begin position="13"/>
        <end position="40"/>
    </location>
</feature>
<keyword evidence="3" id="KW-1185">Reference proteome</keyword>
<evidence type="ECO:0000256" key="1">
    <source>
        <dbReference type="SAM" id="Coils"/>
    </source>
</evidence>
<dbReference type="RefSeq" id="WP_346073332.1">
    <property type="nucleotide sequence ID" value="NZ_BAAAHU010000032.1"/>
</dbReference>
<sequence>MASERQEPTPAELRVLMAEVDALQQRIQDIRLRLRSSEETRHISYQLGTAAAHASQASDALSSAAGDLARTRTARDPKLCSVPWGVCPEHGNTLQATGGRAWCTASLCPREWGYDRLSNPCTEPATYKITDQKGAVALFCDGHAMDASKNLEGATTTPLEPEAEDGGHD</sequence>
<evidence type="ECO:0000313" key="3">
    <source>
        <dbReference type="Proteomes" id="UP001501072"/>
    </source>
</evidence>
<name>A0ABN1T0R8_9ACTN</name>
<keyword evidence="1" id="KW-0175">Coiled coil</keyword>